<gene>
    <name evidence="2" type="ORF">K7432_009548</name>
</gene>
<comment type="caution">
    <text evidence="2">The sequence shown here is derived from an EMBL/GenBank/DDBJ whole genome shotgun (WGS) entry which is preliminary data.</text>
</comment>
<evidence type="ECO:0000313" key="3">
    <source>
        <dbReference type="Proteomes" id="UP001479436"/>
    </source>
</evidence>
<evidence type="ECO:0000256" key="1">
    <source>
        <dbReference type="SAM" id="MobiDB-lite"/>
    </source>
</evidence>
<protein>
    <submittedName>
        <fullName evidence="2">Uncharacterized protein</fullName>
    </submittedName>
</protein>
<feature type="region of interest" description="Disordered" evidence="1">
    <location>
        <begin position="83"/>
        <end position="129"/>
    </location>
</feature>
<dbReference type="Proteomes" id="UP001479436">
    <property type="component" value="Unassembled WGS sequence"/>
</dbReference>
<keyword evidence="3" id="KW-1185">Reference proteome</keyword>
<dbReference type="EMBL" id="JASJQH010007471">
    <property type="protein sequence ID" value="KAK9708611.1"/>
    <property type="molecule type" value="Genomic_DNA"/>
</dbReference>
<accession>A0ABR2VWY0</accession>
<feature type="compositionally biased region" description="Polar residues" evidence="1">
    <location>
        <begin position="112"/>
        <end position="129"/>
    </location>
</feature>
<name>A0ABR2VWY0_9FUNG</name>
<evidence type="ECO:0000313" key="2">
    <source>
        <dbReference type="EMBL" id="KAK9708611.1"/>
    </source>
</evidence>
<sequence>MLSNLVYFLIAYYVPIRSGSFVQGASAALLRNLPGFANAAAQTTDKDRSCGQQIGPCDIQPQYQITSPVTEYSYDQLQTMPVYQQKEYQPVDKESTSDQDQMEQAPAEDYQSAEQPTGDESTPDQGQME</sequence>
<organism evidence="2 3">
    <name type="scientific">Basidiobolus ranarum</name>
    <dbReference type="NCBI Taxonomy" id="34480"/>
    <lineage>
        <taxon>Eukaryota</taxon>
        <taxon>Fungi</taxon>
        <taxon>Fungi incertae sedis</taxon>
        <taxon>Zoopagomycota</taxon>
        <taxon>Entomophthoromycotina</taxon>
        <taxon>Basidiobolomycetes</taxon>
        <taxon>Basidiobolales</taxon>
        <taxon>Basidiobolaceae</taxon>
        <taxon>Basidiobolus</taxon>
    </lineage>
</organism>
<reference evidence="2 3" key="1">
    <citation type="submission" date="2023-04" db="EMBL/GenBank/DDBJ databases">
        <title>Genome of Basidiobolus ranarum AG-B5.</title>
        <authorList>
            <person name="Stajich J.E."/>
            <person name="Carter-House D."/>
            <person name="Gryganskyi A."/>
        </authorList>
    </citation>
    <scope>NUCLEOTIDE SEQUENCE [LARGE SCALE GENOMIC DNA]</scope>
    <source>
        <strain evidence="2 3">AG-B5</strain>
    </source>
</reference>
<proteinExistence type="predicted"/>